<feature type="non-terminal residue" evidence="2">
    <location>
        <position position="374"/>
    </location>
</feature>
<keyword evidence="1" id="KW-0472">Membrane</keyword>
<proteinExistence type="predicted"/>
<protein>
    <recommendedName>
        <fullName evidence="4">DUF2029 domain-containing protein</fullName>
    </recommendedName>
</protein>
<dbReference type="Proteomes" id="UP000319771">
    <property type="component" value="Unassembled WGS sequence"/>
</dbReference>
<feature type="transmembrane region" description="Helical" evidence="1">
    <location>
        <begin position="59"/>
        <end position="79"/>
    </location>
</feature>
<feature type="transmembrane region" description="Helical" evidence="1">
    <location>
        <begin position="232"/>
        <end position="253"/>
    </location>
</feature>
<feature type="transmembrane region" description="Helical" evidence="1">
    <location>
        <begin position="205"/>
        <end position="226"/>
    </location>
</feature>
<sequence>MSIRHSLPGVAVADDYAFLDRARFQHPLDPFDSMGAAYYWRPVARQVWFSLLAPWLLRAPWAAAALAAFLLAALAFLLHRIVRRASPDRPWLAPLVAAAPLLSESSRALLIWPSGAQHLLAAVGVAAAIHEAARGRRASAALAALVAVLSHELAVLALPILPWVAPRAAGGRRPWVALAAAVAGVWLAGELIARNHGVRLPPASATVALAHVPTTLAQVFTAAAGAEEARPFAFLPILAAALALSVVALVWLARRRGRDAAGLVLIAALVAALPLAALGPDWDAWRAFIPVVALASGLTLALARGGPGWAAGLVALRLVALVSAEPAESATLVSPRTASELSFRRLARMQHLVDGTRRVIATEAGRLPQGARVR</sequence>
<comment type="caution">
    <text evidence="2">The sequence shown here is derived from an EMBL/GenBank/DDBJ whole genome shotgun (WGS) entry which is preliminary data.</text>
</comment>
<feature type="transmembrane region" description="Helical" evidence="1">
    <location>
        <begin position="140"/>
        <end position="163"/>
    </location>
</feature>
<dbReference type="AlphaFoldDB" id="A0A538U4H0"/>
<evidence type="ECO:0008006" key="4">
    <source>
        <dbReference type="Google" id="ProtNLM"/>
    </source>
</evidence>
<keyword evidence="1" id="KW-0812">Transmembrane</keyword>
<feature type="transmembrane region" description="Helical" evidence="1">
    <location>
        <begin position="260"/>
        <end position="278"/>
    </location>
</feature>
<organism evidence="2 3">
    <name type="scientific">Eiseniibacteriota bacterium</name>
    <dbReference type="NCBI Taxonomy" id="2212470"/>
    <lineage>
        <taxon>Bacteria</taxon>
        <taxon>Candidatus Eiseniibacteriota</taxon>
    </lineage>
</organism>
<feature type="transmembrane region" description="Helical" evidence="1">
    <location>
        <begin position="284"/>
        <end position="303"/>
    </location>
</feature>
<gene>
    <name evidence="2" type="ORF">E6K81_11800</name>
</gene>
<accession>A0A538U4H0</accession>
<feature type="transmembrane region" description="Helical" evidence="1">
    <location>
        <begin position="175"/>
        <end position="193"/>
    </location>
</feature>
<dbReference type="EMBL" id="VBPB01000203">
    <property type="protein sequence ID" value="TMQ70794.1"/>
    <property type="molecule type" value="Genomic_DNA"/>
</dbReference>
<keyword evidence="1" id="KW-1133">Transmembrane helix</keyword>
<name>A0A538U4H0_UNCEI</name>
<evidence type="ECO:0000313" key="3">
    <source>
        <dbReference type="Proteomes" id="UP000319771"/>
    </source>
</evidence>
<evidence type="ECO:0000313" key="2">
    <source>
        <dbReference type="EMBL" id="TMQ70794.1"/>
    </source>
</evidence>
<evidence type="ECO:0000256" key="1">
    <source>
        <dbReference type="SAM" id="Phobius"/>
    </source>
</evidence>
<reference evidence="2 3" key="1">
    <citation type="journal article" date="2019" name="Nat. Microbiol.">
        <title>Mediterranean grassland soil C-N compound turnover is dependent on rainfall and depth, and is mediated by genomically divergent microorganisms.</title>
        <authorList>
            <person name="Diamond S."/>
            <person name="Andeer P.F."/>
            <person name="Li Z."/>
            <person name="Crits-Christoph A."/>
            <person name="Burstein D."/>
            <person name="Anantharaman K."/>
            <person name="Lane K.R."/>
            <person name="Thomas B.C."/>
            <person name="Pan C."/>
            <person name="Northen T.R."/>
            <person name="Banfield J.F."/>
        </authorList>
    </citation>
    <scope>NUCLEOTIDE SEQUENCE [LARGE SCALE GENOMIC DNA]</scope>
    <source>
        <strain evidence="2">WS_11</strain>
    </source>
</reference>